<protein>
    <submittedName>
        <fullName evidence="1">Uncharacterized protein</fullName>
    </submittedName>
</protein>
<organism evidence="1">
    <name type="scientific">Myoviridae sp. ctx322</name>
    <dbReference type="NCBI Taxonomy" id="2826711"/>
    <lineage>
        <taxon>Viruses</taxon>
        <taxon>Duplodnaviria</taxon>
        <taxon>Heunggongvirae</taxon>
        <taxon>Uroviricota</taxon>
        <taxon>Caudoviricetes</taxon>
    </lineage>
</organism>
<accession>A0A8S5NA60</accession>
<dbReference type="EMBL" id="BK015115">
    <property type="protein sequence ID" value="DAD91537.1"/>
    <property type="molecule type" value="Genomic_DNA"/>
</dbReference>
<evidence type="ECO:0000313" key="1">
    <source>
        <dbReference type="EMBL" id="DAD91537.1"/>
    </source>
</evidence>
<reference evidence="1" key="1">
    <citation type="journal article" date="2021" name="Proc. Natl. Acad. Sci. U.S.A.">
        <title>A Catalog of Tens of Thousands of Viruses from Human Metagenomes Reveals Hidden Associations with Chronic Diseases.</title>
        <authorList>
            <person name="Tisza M.J."/>
            <person name="Buck C.B."/>
        </authorList>
    </citation>
    <scope>NUCLEOTIDE SEQUENCE</scope>
    <source>
        <strain evidence="1">Ctx322</strain>
    </source>
</reference>
<sequence length="229" mass="27170">MNPRKGWKEAVAKAVRINGQIDINSLPPKFRPYLKKKREAMRKLRKLTPTVKLDSKVYVKKWYPWCYKEYVPTLVLQGWFDPEQAKEKYYLTYGPHALDHVKFVQGGEAIAQGFAIGKSLYINGRWRIVRNKVMTPRYQSTLSGQIRVYKNLGKHSSRRKEEIMSKRWKHYRYGEEYIPYTERKEGIKLSKIQTLNEARKAYVYEVPADSVGKTLRPEIQEYYQGKLRN</sequence>
<name>A0A8S5NA60_9CAUD</name>
<proteinExistence type="predicted"/>